<dbReference type="GO" id="GO:0004540">
    <property type="term" value="F:RNA nuclease activity"/>
    <property type="evidence" value="ECO:0007669"/>
    <property type="project" value="TreeGrafter"/>
</dbReference>
<reference evidence="4 5" key="1">
    <citation type="submission" date="2020-02" db="EMBL/GenBank/DDBJ databases">
        <authorList>
            <person name="Ferguson B K."/>
        </authorList>
    </citation>
    <scope>NUCLEOTIDE SEQUENCE [LARGE SCALE GENOMIC DNA]</scope>
</reference>
<sequence>MSTFDDLDKLKSLRQKVDWEIESERCELLNQLYPVVENWKGKLPNLRDIFHPEEIDWLLTEAVKCNKHEDKPEPLVEFVASSGYKDEPEAVEDDKPSSRRTTPIHHAARCPLRNRCIVRELFKVYDRFDVNYTDELEFSHFHVACMYSCVDVVKKFLELGQDPDCLAQKSVDPPLHFALKNGDEELVGLLLRNGADPNMADAEGSTPLHTICKKNDDDSLAKMLFEISDEKHQLVQMDTKDKLGRTPLQLAVKRIVCRQKRIVCRQIRGIFFCV</sequence>
<dbReference type="GO" id="GO:0003723">
    <property type="term" value="F:RNA binding"/>
    <property type="evidence" value="ECO:0007669"/>
    <property type="project" value="TreeGrafter"/>
</dbReference>
<evidence type="ECO:0000256" key="1">
    <source>
        <dbReference type="ARBA" id="ARBA00022737"/>
    </source>
</evidence>
<dbReference type="EMBL" id="CADCXV010001505">
    <property type="protein sequence ID" value="CAB0044961.1"/>
    <property type="molecule type" value="Genomic_DNA"/>
</dbReference>
<evidence type="ECO:0000256" key="2">
    <source>
        <dbReference type="ARBA" id="ARBA00023043"/>
    </source>
</evidence>
<keyword evidence="2 3" id="KW-0040">ANK repeat</keyword>
<keyword evidence="5" id="KW-1185">Reference proteome</keyword>
<evidence type="ECO:0000313" key="5">
    <source>
        <dbReference type="Proteomes" id="UP000479190"/>
    </source>
</evidence>
<evidence type="ECO:0000256" key="3">
    <source>
        <dbReference type="PROSITE-ProRule" id="PRU00023"/>
    </source>
</evidence>
<dbReference type="SUPFAM" id="SSF48403">
    <property type="entry name" value="Ankyrin repeat"/>
    <property type="match status" value="1"/>
</dbReference>
<dbReference type="InterPro" id="IPR002110">
    <property type="entry name" value="Ankyrin_rpt"/>
</dbReference>
<organism evidence="4 5">
    <name type="scientific">Trichogramma brassicae</name>
    <dbReference type="NCBI Taxonomy" id="86971"/>
    <lineage>
        <taxon>Eukaryota</taxon>
        <taxon>Metazoa</taxon>
        <taxon>Ecdysozoa</taxon>
        <taxon>Arthropoda</taxon>
        <taxon>Hexapoda</taxon>
        <taxon>Insecta</taxon>
        <taxon>Pterygota</taxon>
        <taxon>Neoptera</taxon>
        <taxon>Endopterygota</taxon>
        <taxon>Hymenoptera</taxon>
        <taxon>Apocrita</taxon>
        <taxon>Proctotrupomorpha</taxon>
        <taxon>Chalcidoidea</taxon>
        <taxon>Trichogrammatidae</taxon>
        <taxon>Trichogramma</taxon>
    </lineage>
</organism>
<dbReference type="AlphaFoldDB" id="A0A6H5J8P4"/>
<accession>A0A6H5J8P4</accession>
<dbReference type="GO" id="GO:0006396">
    <property type="term" value="P:RNA processing"/>
    <property type="evidence" value="ECO:0007669"/>
    <property type="project" value="TreeGrafter"/>
</dbReference>
<evidence type="ECO:0000313" key="4">
    <source>
        <dbReference type="EMBL" id="CAB0044961.1"/>
    </source>
</evidence>
<dbReference type="InterPro" id="IPR036770">
    <property type="entry name" value="Ankyrin_rpt-contain_sf"/>
</dbReference>
<feature type="repeat" description="ANK" evidence="3">
    <location>
        <begin position="170"/>
        <end position="202"/>
    </location>
</feature>
<proteinExistence type="predicted"/>
<name>A0A6H5J8P4_9HYME</name>
<dbReference type="Gene3D" id="1.25.40.20">
    <property type="entry name" value="Ankyrin repeat-containing domain"/>
    <property type="match status" value="1"/>
</dbReference>
<gene>
    <name evidence="4" type="ORF">TBRA_LOCUS16528</name>
</gene>
<keyword evidence="1" id="KW-0677">Repeat</keyword>
<dbReference type="PROSITE" id="PS50297">
    <property type="entry name" value="ANK_REP_REGION"/>
    <property type="match status" value="1"/>
</dbReference>
<dbReference type="Pfam" id="PF12796">
    <property type="entry name" value="Ank_2"/>
    <property type="match status" value="1"/>
</dbReference>
<dbReference type="Proteomes" id="UP000479190">
    <property type="component" value="Unassembled WGS sequence"/>
</dbReference>
<dbReference type="SMART" id="SM00248">
    <property type="entry name" value="ANK"/>
    <property type="match status" value="4"/>
</dbReference>
<dbReference type="PANTHER" id="PTHR24141:SF1">
    <property type="entry name" value="2-5A-DEPENDENT RIBONUCLEASE"/>
    <property type="match status" value="1"/>
</dbReference>
<dbReference type="OrthoDB" id="412600at2759"/>
<dbReference type="PANTHER" id="PTHR24141">
    <property type="entry name" value="2-5A-DEPENDENT RIBONUCLEASE"/>
    <property type="match status" value="1"/>
</dbReference>
<dbReference type="PROSITE" id="PS50088">
    <property type="entry name" value="ANK_REPEAT"/>
    <property type="match status" value="1"/>
</dbReference>
<protein>
    <submittedName>
        <fullName evidence="4">Uncharacterized protein</fullName>
    </submittedName>
</protein>